<dbReference type="EMBL" id="KZ858961">
    <property type="protein sequence ID" value="RDW27517.1"/>
    <property type="molecule type" value="Genomic_DNA"/>
</dbReference>
<dbReference type="GeneID" id="2911618"/>
<feature type="region of interest" description="Disordered" evidence="1">
    <location>
        <begin position="228"/>
        <end position="257"/>
    </location>
</feature>
<protein>
    <submittedName>
        <fullName evidence="2">Uncharacterized protein</fullName>
    </submittedName>
</protein>
<dbReference type="KEGG" id="yli:2911618"/>
<name>A0A1H6PPD3_YARLL</name>
<reference evidence="3 5" key="2">
    <citation type="submission" date="2018-07" db="EMBL/GenBank/DDBJ databases">
        <title>Draft Genome Assemblies for Five Robust Yarrowia lipolytica Strains Exhibiting High Lipid Production and Pentose Sugar Utilization and Sugar Alcohol Secretion from Undetoxified Lignocellulosic Biomass Hydrolysates.</title>
        <authorList>
            <consortium name="DOE Joint Genome Institute"/>
            <person name="Walker C."/>
            <person name="Ryu S."/>
            <person name="Na H."/>
            <person name="Zane M."/>
            <person name="LaButti K."/>
            <person name="Lipzen A."/>
            <person name="Haridas S."/>
            <person name="Barry K."/>
            <person name="Grigoriev I.V."/>
            <person name="Quarterman J."/>
            <person name="Slininger P."/>
            <person name="Dien B."/>
            <person name="Trinh C.T."/>
        </authorList>
    </citation>
    <scope>NUCLEOTIDE SEQUENCE [LARGE SCALE GENOMIC DNA]</scope>
    <source>
        <strain evidence="3 5">YB392</strain>
    </source>
</reference>
<gene>
    <name evidence="3" type="ORF">B0I71DRAFT_128918</name>
    <name evidence="2" type="ORF">YALI1_E33760g</name>
</gene>
<organism evidence="2 4">
    <name type="scientific">Yarrowia lipolytica</name>
    <name type="common">Candida lipolytica</name>
    <dbReference type="NCBI Taxonomy" id="4952"/>
    <lineage>
        <taxon>Eukaryota</taxon>
        <taxon>Fungi</taxon>
        <taxon>Dikarya</taxon>
        <taxon>Ascomycota</taxon>
        <taxon>Saccharomycotina</taxon>
        <taxon>Dipodascomycetes</taxon>
        <taxon>Dipodascales</taxon>
        <taxon>Dipodascales incertae sedis</taxon>
        <taxon>Yarrowia</taxon>
    </lineage>
</organism>
<dbReference type="Proteomes" id="UP000256601">
    <property type="component" value="Unassembled WGS sequence"/>
</dbReference>
<evidence type="ECO:0000256" key="1">
    <source>
        <dbReference type="SAM" id="MobiDB-lite"/>
    </source>
</evidence>
<evidence type="ECO:0000313" key="3">
    <source>
        <dbReference type="EMBL" id="RDW27517.1"/>
    </source>
</evidence>
<dbReference type="RefSeq" id="XP_504511.1">
    <property type="nucleotide sequence ID" value="XM_504511.1"/>
</dbReference>
<feature type="compositionally biased region" description="Low complexity" evidence="1">
    <location>
        <begin position="229"/>
        <end position="257"/>
    </location>
</feature>
<evidence type="ECO:0000313" key="2">
    <source>
        <dbReference type="EMBL" id="AOW06089.1"/>
    </source>
</evidence>
<dbReference type="VEuPathDB" id="FungiDB:YALI0_E28534g"/>
<evidence type="ECO:0000313" key="5">
    <source>
        <dbReference type="Proteomes" id="UP000256601"/>
    </source>
</evidence>
<dbReference type="AlphaFoldDB" id="A0A1H6PPD3"/>
<proteinExistence type="predicted"/>
<dbReference type="VEuPathDB" id="FungiDB:YALI1_E33760g"/>
<evidence type="ECO:0000313" key="4">
    <source>
        <dbReference type="Proteomes" id="UP000182444"/>
    </source>
</evidence>
<dbReference type="Proteomes" id="UP000182444">
    <property type="component" value="Chromosome 1E"/>
</dbReference>
<accession>A0A1H6PPD3</accession>
<dbReference type="OrthoDB" id="4077466at2759"/>
<sequence>MTHQYNDKHGCELLGKYILRGQVRAMPYLPTDGPVHPQAEQQLMMVTSSWVNVPEIRDQRSFVLWLRWMNRAEIELDKWAAACSPLPPVDLVWKELTRKGVRGGDGVNWYQRFRNAAFHDLGDMAGHQLALETLVNLHPAAFSEPLEYMKIYCVLCELTGNPFNIEHALKRICNWAENYDPQISFDTVIQTARPDLAGWSYINSRSWSEARARTLAIQRELKESLPKATAVMSSSQSTRSVASQKSNKSAGSSKSSKSIFDRVRLGTFSGASSVYETTQTSR</sequence>
<dbReference type="EMBL" id="CP017557">
    <property type="protein sequence ID" value="AOW06089.1"/>
    <property type="molecule type" value="Genomic_DNA"/>
</dbReference>
<reference evidence="2 4" key="1">
    <citation type="journal article" date="2016" name="PLoS ONE">
        <title>Sequence Assembly of Yarrowia lipolytica Strain W29/CLIB89 Shows Transposable Element Diversity.</title>
        <authorList>
            <person name="Magnan C."/>
            <person name="Yu J."/>
            <person name="Chang I."/>
            <person name="Jahn E."/>
            <person name="Kanomata Y."/>
            <person name="Wu J."/>
            <person name="Zeller M."/>
            <person name="Oakes M."/>
            <person name="Baldi P."/>
            <person name="Sandmeyer S."/>
        </authorList>
    </citation>
    <scope>NUCLEOTIDE SEQUENCE [LARGE SCALE GENOMIC DNA]</scope>
    <source>
        <strain evidence="2">CLIB89</strain>
        <strain evidence="4">CLIB89(W29)</strain>
    </source>
</reference>